<dbReference type="SUPFAM" id="SSF53150">
    <property type="entry name" value="DNA repair protein MutS, domain II"/>
    <property type="match status" value="1"/>
</dbReference>
<reference evidence="13" key="1">
    <citation type="submission" date="2022-02" db="EMBL/GenBank/DDBJ databases">
        <authorList>
            <person name="Leng L."/>
        </authorList>
    </citation>
    <scope>NUCLEOTIDE SEQUENCE</scope>
    <source>
        <strain evidence="13">JI</strain>
    </source>
</reference>
<dbReference type="InterPro" id="IPR027417">
    <property type="entry name" value="P-loop_NTPase"/>
</dbReference>
<evidence type="ECO:0000256" key="4">
    <source>
        <dbReference type="ARBA" id="ARBA00022763"/>
    </source>
</evidence>
<dbReference type="PANTHER" id="PTHR11361">
    <property type="entry name" value="DNA MISMATCH REPAIR PROTEIN MUTS FAMILY MEMBER"/>
    <property type="match status" value="1"/>
</dbReference>
<feature type="compositionally biased region" description="Basic and acidic residues" evidence="11">
    <location>
        <begin position="865"/>
        <end position="891"/>
    </location>
</feature>
<dbReference type="InterPro" id="IPR007861">
    <property type="entry name" value="DNA_mismatch_repair_MutS_clamp"/>
</dbReference>
<evidence type="ECO:0000256" key="7">
    <source>
        <dbReference type="ARBA" id="ARBA00023204"/>
    </source>
</evidence>
<keyword evidence="5 9" id="KW-0067">ATP-binding</keyword>
<evidence type="ECO:0000256" key="3">
    <source>
        <dbReference type="ARBA" id="ARBA00022741"/>
    </source>
</evidence>
<dbReference type="InterPro" id="IPR036678">
    <property type="entry name" value="MutS_con_dom_sf"/>
</dbReference>
<sequence>MIKQYLEIKEQYPDAVLFFRLGDFYEMFFEDAHLASRELEITLTGRDGGAGERVPMCGVPYHAAEGYIARLIDKGHRVAVCEQVEDPSAAKGIVRREVIRVITPGTVMESQLLEDKNNNYLVSVAPVPEGFGLAVADITTGTFMITSFSGVKARLALTEELARLRPAEVIIPRSSKDFFTEDMRLIGMPVVSGFREDAFSPEQAGQALETQFGPSFRDECRPSDLDYLAPAAGALLIYLRETQKRELSHLNKFQFYQPGRFMVLDAATRRNLELTRAIADGARRNTLLHVLDHTVTAMGGRLIKNWIERPLLDRDEIEARLEAVAELAGEVFLRHDLREGLKNIYDLERLSARISFGTANARDLVALKKSLAQLPEIKSLLEQADASLLRATGGAVDLLDDVRELLESAIEDDPPLSLRDGGLIKTGFDPEVDRLRFAGRDGKLMMAGLEERERARTGIKSLKVGYNRVFGYYLEVTKSNLPLVPDDYQRKQTLANAERFITPELKEYEDMILGAEERLVHLEYHLFNEIREKISGMSGRVQTTAGAVARADALLSLGEAAVRGNYTRPVLNSEGKITIRDGRHPVLENILGPGQFVPNDTVMDNHDSRLYLITGPNMAGKSTYMRQVALIVLMAQMGSFVPASFAGTCLVDRIFTRVGAADDLSGGQSTFMVEMNECRAIVTSATDRSLIIMDEVGRGTSTYDGISIARALVEFIHRRVGAKTLFSTHYHELTDLDNLPGVVNYNVAVDERGEDVVFLRKVVPGKADRSYGIHVARLAGLPGEIIRRAAEILAGLESVKESARQVAAAVEPAESVVPAEHPVIQELRSLDALRMTPLEAINKLYQLQSILKSGVSSQESVVRSQESESGIRIKDSGIRNRSKNERMVYPE</sequence>
<dbReference type="PROSITE" id="PS00486">
    <property type="entry name" value="DNA_MISMATCH_REPAIR_2"/>
    <property type="match status" value="1"/>
</dbReference>
<dbReference type="FunFam" id="1.10.1420.10:FF:000001">
    <property type="entry name" value="DNA mismatch repair protein MutS"/>
    <property type="match status" value="1"/>
</dbReference>
<dbReference type="NCBIfam" id="NF003810">
    <property type="entry name" value="PRK05399.1"/>
    <property type="match status" value="1"/>
</dbReference>
<proteinExistence type="inferred from homology"/>
<dbReference type="SUPFAM" id="SSF48334">
    <property type="entry name" value="DNA repair protein MutS, domain III"/>
    <property type="match status" value="1"/>
</dbReference>
<dbReference type="FunFam" id="3.40.50.300:FF:000870">
    <property type="entry name" value="MutS protein homolog 4"/>
    <property type="match status" value="1"/>
</dbReference>
<evidence type="ECO:0000256" key="2">
    <source>
        <dbReference type="ARBA" id="ARBA00021982"/>
    </source>
</evidence>
<dbReference type="InterPro" id="IPR045076">
    <property type="entry name" value="MutS"/>
</dbReference>
<keyword evidence="4 9" id="KW-0227">DNA damage</keyword>
<dbReference type="FunFam" id="3.40.1170.10:FF:000001">
    <property type="entry name" value="DNA mismatch repair protein MutS"/>
    <property type="match status" value="1"/>
</dbReference>
<feature type="domain" description="DNA mismatch repair proteins mutS family" evidence="12">
    <location>
        <begin position="689"/>
        <end position="705"/>
    </location>
</feature>
<organism evidence="13 14">
    <name type="scientific">Pelotomaculum isophthalicicum JI</name>
    <dbReference type="NCBI Taxonomy" id="947010"/>
    <lineage>
        <taxon>Bacteria</taxon>
        <taxon>Bacillati</taxon>
        <taxon>Bacillota</taxon>
        <taxon>Clostridia</taxon>
        <taxon>Eubacteriales</taxon>
        <taxon>Desulfotomaculaceae</taxon>
        <taxon>Pelotomaculum</taxon>
    </lineage>
</organism>
<feature type="region of interest" description="Disordered" evidence="11">
    <location>
        <begin position="858"/>
        <end position="891"/>
    </location>
</feature>
<dbReference type="GO" id="GO:0140664">
    <property type="term" value="F:ATP-dependent DNA damage sensor activity"/>
    <property type="evidence" value="ECO:0007669"/>
    <property type="project" value="InterPro"/>
</dbReference>
<dbReference type="AlphaFoldDB" id="A0A9X4H1V5"/>
<dbReference type="Pfam" id="PF05190">
    <property type="entry name" value="MutS_IV"/>
    <property type="match status" value="1"/>
</dbReference>
<dbReference type="GO" id="GO:0006298">
    <property type="term" value="P:mismatch repair"/>
    <property type="evidence" value="ECO:0007669"/>
    <property type="project" value="UniProtKB-UniRule"/>
</dbReference>
<evidence type="ECO:0000256" key="10">
    <source>
        <dbReference type="RuleBase" id="RU003756"/>
    </source>
</evidence>
<dbReference type="InterPro" id="IPR016151">
    <property type="entry name" value="DNA_mismatch_repair_MutS_N"/>
</dbReference>
<dbReference type="Gene3D" id="3.30.420.110">
    <property type="entry name" value="MutS, connector domain"/>
    <property type="match status" value="1"/>
</dbReference>
<keyword evidence="6 9" id="KW-0238">DNA-binding</keyword>
<dbReference type="RefSeq" id="WP_277442149.1">
    <property type="nucleotide sequence ID" value="NZ_JAKOAV010000001.1"/>
</dbReference>
<dbReference type="Pfam" id="PF05188">
    <property type="entry name" value="MutS_II"/>
    <property type="match status" value="1"/>
</dbReference>
<dbReference type="Gene3D" id="1.10.1420.10">
    <property type="match status" value="2"/>
</dbReference>
<evidence type="ECO:0000256" key="6">
    <source>
        <dbReference type="ARBA" id="ARBA00023125"/>
    </source>
</evidence>
<dbReference type="GO" id="GO:0005829">
    <property type="term" value="C:cytosol"/>
    <property type="evidence" value="ECO:0007669"/>
    <property type="project" value="TreeGrafter"/>
</dbReference>
<dbReference type="EMBL" id="JAKOAV010000001">
    <property type="protein sequence ID" value="MDF9406813.1"/>
    <property type="molecule type" value="Genomic_DNA"/>
</dbReference>
<dbReference type="InterPro" id="IPR005748">
    <property type="entry name" value="DNA_mismatch_repair_MutS"/>
</dbReference>
<accession>A0A9X4H1V5</accession>
<dbReference type="SMART" id="SM00533">
    <property type="entry name" value="MUTSd"/>
    <property type="match status" value="1"/>
</dbReference>
<name>A0A9X4H1V5_9FIRM</name>
<dbReference type="InterPro" id="IPR007695">
    <property type="entry name" value="DNA_mismatch_repair_MutS-lik_N"/>
</dbReference>
<evidence type="ECO:0000259" key="12">
    <source>
        <dbReference type="PROSITE" id="PS00486"/>
    </source>
</evidence>
<dbReference type="PIRSF" id="PIRSF037677">
    <property type="entry name" value="DNA_mis_repair_Msh6"/>
    <property type="match status" value="1"/>
</dbReference>
<dbReference type="Pfam" id="PF00488">
    <property type="entry name" value="MutS_V"/>
    <property type="match status" value="1"/>
</dbReference>
<gene>
    <name evidence="9 13" type="primary">mutS</name>
    <name evidence="13" type="ORF">L7E55_00315</name>
</gene>
<dbReference type="PANTHER" id="PTHR11361:SF34">
    <property type="entry name" value="DNA MISMATCH REPAIR PROTEIN MSH1, MITOCHONDRIAL"/>
    <property type="match status" value="1"/>
</dbReference>
<comment type="function">
    <text evidence="8 9">This protein is involved in the repair of mismatches in DNA. It is possible that it carries out the mismatch recognition step. This protein has a weak ATPase activity.</text>
</comment>
<dbReference type="InterPro" id="IPR000432">
    <property type="entry name" value="DNA_mismatch_repair_MutS_C"/>
</dbReference>
<dbReference type="HAMAP" id="MF_00096">
    <property type="entry name" value="MutS"/>
    <property type="match status" value="1"/>
</dbReference>
<evidence type="ECO:0000256" key="1">
    <source>
        <dbReference type="ARBA" id="ARBA00006271"/>
    </source>
</evidence>
<dbReference type="Gene3D" id="3.40.1170.10">
    <property type="entry name" value="DNA repair protein MutS, domain I"/>
    <property type="match status" value="1"/>
</dbReference>
<dbReference type="CDD" id="cd03284">
    <property type="entry name" value="ABC_MutS1"/>
    <property type="match status" value="1"/>
</dbReference>
<dbReference type="SMART" id="SM00534">
    <property type="entry name" value="MUTSac"/>
    <property type="match status" value="1"/>
</dbReference>
<comment type="caution">
    <text evidence="13">The sequence shown here is derived from an EMBL/GenBank/DDBJ whole genome shotgun (WGS) entry which is preliminary data.</text>
</comment>
<dbReference type="Pfam" id="PF01624">
    <property type="entry name" value="MutS_I"/>
    <property type="match status" value="1"/>
</dbReference>
<protein>
    <recommendedName>
        <fullName evidence="2 9">DNA mismatch repair protein MutS</fullName>
    </recommendedName>
</protein>
<comment type="similarity">
    <text evidence="1 9 10">Belongs to the DNA mismatch repair MutS family.</text>
</comment>
<dbReference type="InterPro" id="IPR007696">
    <property type="entry name" value="DNA_mismatch_repair_MutS_core"/>
</dbReference>
<dbReference type="GO" id="GO:0003684">
    <property type="term" value="F:damaged DNA binding"/>
    <property type="evidence" value="ECO:0007669"/>
    <property type="project" value="UniProtKB-UniRule"/>
</dbReference>
<dbReference type="SUPFAM" id="SSF55271">
    <property type="entry name" value="DNA repair protein MutS, domain I"/>
    <property type="match status" value="1"/>
</dbReference>
<dbReference type="Proteomes" id="UP001154312">
    <property type="component" value="Unassembled WGS sequence"/>
</dbReference>
<dbReference type="GO" id="GO:0005524">
    <property type="term" value="F:ATP binding"/>
    <property type="evidence" value="ECO:0007669"/>
    <property type="project" value="UniProtKB-UniRule"/>
</dbReference>
<dbReference type="InterPro" id="IPR017261">
    <property type="entry name" value="DNA_mismatch_repair_MutS/MSH"/>
</dbReference>
<evidence type="ECO:0000256" key="9">
    <source>
        <dbReference type="HAMAP-Rule" id="MF_00096"/>
    </source>
</evidence>
<dbReference type="InterPro" id="IPR036187">
    <property type="entry name" value="DNA_mismatch_repair_MutS_sf"/>
</dbReference>
<dbReference type="InterPro" id="IPR007860">
    <property type="entry name" value="DNA_mmatch_repair_MutS_con_dom"/>
</dbReference>
<dbReference type="GO" id="GO:0030983">
    <property type="term" value="F:mismatched DNA binding"/>
    <property type="evidence" value="ECO:0007669"/>
    <property type="project" value="InterPro"/>
</dbReference>
<dbReference type="Gene3D" id="3.40.50.300">
    <property type="entry name" value="P-loop containing nucleotide triphosphate hydrolases"/>
    <property type="match status" value="1"/>
</dbReference>
<keyword evidence="3 9" id="KW-0547">Nucleotide-binding</keyword>
<feature type="binding site" evidence="9">
    <location>
        <begin position="615"/>
        <end position="622"/>
    </location>
    <ligand>
        <name>ATP</name>
        <dbReference type="ChEBI" id="CHEBI:30616"/>
    </ligand>
</feature>
<keyword evidence="7 9" id="KW-0234">DNA repair</keyword>
<evidence type="ECO:0000313" key="13">
    <source>
        <dbReference type="EMBL" id="MDF9406813.1"/>
    </source>
</evidence>
<dbReference type="NCBIfam" id="TIGR01070">
    <property type="entry name" value="mutS1"/>
    <property type="match status" value="1"/>
</dbReference>
<dbReference type="SUPFAM" id="SSF52540">
    <property type="entry name" value="P-loop containing nucleoside triphosphate hydrolases"/>
    <property type="match status" value="1"/>
</dbReference>
<keyword evidence="14" id="KW-1185">Reference proteome</keyword>
<evidence type="ECO:0000256" key="11">
    <source>
        <dbReference type="SAM" id="MobiDB-lite"/>
    </source>
</evidence>
<dbReference type="Pfam" id="PF05192">
    <property type="entry name" value="MutS_III"/>
    <property type="match status" value="1"/>
</dbReference>
<evidence type="ECO:0000313" key="14">
    <source>
        <dbReference type="Proteomes" id="UP001154312"/>
    </source>
</evidence>
<evidence type="ECO:0000256" key="8">
    <source>
        <dbReference type="ARBA" id="ARBA00024647"/>
    </source>
</evidence>
<evidence type="ECO:0000256" key="5">
    <source>
        <dbReference type="ARBA" id="ARBA00022840"/>
    </source>
</evidence>